<dbReference type="Proteomes" id="UP000199318">
    <property type="component" value="Unassembled WGS sequence"/>
</dbReference>
<feature type="binding site" evidence="4">
    <location>
        <position position="314"/>
    </location>
    <ligand>
        <name>substrate</name>
    </ligand>
</feature>
<dbReference type="STRING" id="1464123.SAMN05444126_10889"/>
<dbReference type="InterPro" id="IPR050703">
    <property type="entry name" value="Flavin_MAO"/>
</dbReference>
<evidence type="ECO:0000256" key="3">
    <source>
        <dbReference type="ARBA" id="ARBA00023002"/>
    </source>
</evidence>
<reference evidence="7" key="1">
    <citation type="submission" date="2016-10" db="EMBL/GenBank/DDBJ databases">
        <authorList>
            <person name="de Groot N.N."/>
        </authorList>
    </citation>
    <scope>NUCLEOTIDE SEQUENCE [LARGE SCALE GENOMIC DNA]</scope>
    <source>
        <strain evidence="7">10nlg</strain>
    </source>
</reference>
<feature type="domain" description="Amine oxidase" evidence="5">
    <location>
        <begin position="14"/>
        <end position="421"/>
    </location>
</feature>
<keyword evidence="7" id="KW-1185">Reference proteome</keyword>
<evidence type="ECO:0000313" key="6">
    <source>
        <dbReference type="EMBL" id="SER90667.1"/>
    </source>
</evidence>
<dbReference type="PANTHER" id="PTHR43563">
    <property type="entry name" value="AMINE OXIDASE"/>
    <property type="match status" value="1"/>
</dbReference>
<dbReference type="InterPro" id="IPR001613">
    <property type="entry name" value="Flavin_amine_oxidase"/>
</dbReference>
<keyword evidence="3" id="KW-0560">Oxidoreductase</keyword>
<protein>
    <submittedName>
        <fullName evidence="6">Monoamine oxidase</fullName>
    </submittedName>
</protein>
<dbReference type="SUPFAM" id="SSF51905">
    <property type="entry name" value="FAD/NAD(P)-binding domain"/>
    <property type="match status" value="1"/>
</dbReference>
<feature type="binding site" evidence="4">
    <location>
        <position position="397"/>
    </location>
    <ligand>
        <name>FAD</name>
        <dbReference type="ChEBI" id="CHEBI:57692"/>
    </ligand>
</feature>
<dbReference type="AlphaFoldDB" id="A0A1H9T0R9"/>
<dbReference type="PANTHER" id="PTHR43563:SF1">
    <property type="entry name" value="AMINE OXIDASE [FLAVIN-CONTAINING] B"/>
    <property type="match status" value="1"/>
</dbReference>
<comment type="similarity">
    <text evidence="2">Belongs to the flavin monoamine oxidase family.</text>
</comment>
<comment type="cofactor">
    <cofactor evidence="1">
        <name>FAD</name>
        <dbReference type="ChEBI" id="CHEBI:57692"/>
    </cofactor>
</comment>
<proteinExistence type="inferred from homology"/>
<name>A0A1H9T0R9_9BACI</name>
<organism evidence="6 7">
    <name type="scientific">Salisediminibacterium halotolerans</name>
    <dbReference type="NCBI Taxonomy" id="517425"/>
    <lineage>
        <taxon>Bacteria</taxon>
        <taxon>Bacillati</taxon>
        <taxon>Bacillota</taxon>
        <taxon>Bacilli</taxon>
        <taxon>Bacillales</taxon>
        <taxon>Bacillaceae</taxon>
        <taxon>Salisediminibacterium</taxon>
    </lineage>
</organism>
<dbReference type="Gene3D" id="3.50.50.60">
    <property type="entry name" value="FAD/NAD(P)-binding domain"/>
    <property type="match status" value="1"/>
</dbReference>
<dbReference type="RefSeq" id="WP_093072599.1">
    <property type="nucleotide sequence ID" value="NZ_FOGV01000008.1"/>
</dbReference>
<dbReference type="EMBL" id="FOGV01000008">
    <property type="protein sequence ID" value="SER90667.1"/>
    <property type="molecule type" value="Genomic_DNA"/>
</dbReference>
<evidence type="ECO:0000256" key="2">
    <source>
        <dbReference type="ARBA" id="ARBA00005995"/>
    </source>
</evidence>
<evidence type="ECO:0000256" key="1">
    <source>
        <dbReference type="ARBA" id="ARBA00001974"/>
    </source>
</evidence>
<evidence type="ECO:0000313" key="7">
    <source>
        <dbReference type="Proteomes" id="UP000199318"/>
    </source>
</evidence>
<comment type="caution">
    <text evidence="6">The sequence shown here is derived from an EMBL/GenBank/DDBJ whole genome shotgun (WGS) entry which is preliminary data.</text>
</comment>
<dbReference type="PRINTS" id="PR00757">
    <property type="entry name" value="AMINEOXDASEF"/>
</dbReference>
<evidence type="ECO:0000259" key="5">
    <source>
        <dbReference type="Pfam" id="PF01593"/>
    </source>
</evidence>
<gene>
    <name evidence="6" type="ORF">SAMN05444126_10889</name>
</gene>
<dbReference type="OrthoDB" id="56323at2"/>
<feature type="binding site" evidence="4">
    <location>
        <begin position="34"/>
        <end position="35"/>
    </location>
    <ligand>
        <name>FAD</name>
        <dbReference type="ChEBI" id="CHEBI:57692"/>
    </ligand>
</feature>
<sequence length="427" mass="47089">MNNHYDVIVVGSGLAGLAAANRLKEKGYRYKVIEASSRTGGKVQSVQRPESGHSFELGAQFINPEMTELMKWIEHAGMQLTETATPADAVSMMYPAKELSSDAIDEHEEKLAEWRTDLQGDDLRLSDLISRLSLTDTEKQAVASRYAELINLPLDQASARGVIELMTRYTSEQEDSHQLNAPLADLIQYMTNTVSEQICYDEAIVNIEETASGYRAVSDNHSYEADAVIMAVPPAVASKLTYSPALENLYRQALNSYLNGSIIKTTWVYDDPFWYDYDLNGDKEAIMDVVYTDPSGVTVVDSSKQGDGYRLTMFIGADAAKDIAKQSRREQMETALNLLEYVFGSPARGFKDAEQSVWVDEPFCGGGYGAAVQYGGLPDAAEILRTPHGPFAFAASELAEQFPNHMEGAIRAGQATVEQVIKLKTRQ</sequence>
<dbReference type="Pfam" id="PF01593">
    <property type="entry name" value="Amino_oxidase"/>
    <property type="match status" value="1"/>
</dbReference>
<dbReference type="SUPFAM" id="SSF54373">
    <property type="entry name" value="FAD-linked reductases, C-terminal domain"/>
    <property type="match status" value="1"/>
</dbReference>
<dbReference type="InterPro" id="IPR036188">
    <property type="entry name" value="FAD/NAD-bd_sf"/>
</dbReference>
<accession>A0A1H9T0R9</accession>
<evidence type="ECO:0000256" key="4">
    <source>
        <dbReference type="PIRSR" id="PIRSR601613-1"/>
    </source>
</evidence>
<dbReference type="InterPro" id="IPR002937">
    <property type="entry name" value="Amino_oxidase"/>
</dbReference>
<dbReference type="GO" id="GO:0016491">
    <property type="term" value="F:oxidoreductase activity"/>
    <property type="evidence" value="ECO:0007669"/>
    <property type="project" value="UniProtKB-KW"/>
</dbReference>